<name>A0A183IVU0_9BILA</name>
<accession>A0A183IVU0</accession>
<evidence type="ECO:0000256" key="1">
    <source>
        <dbReference type="SAM" id="MobiDB-lite"/>
    </source>
</evidence>
<evidence type="ECO:0000313" key="4">
    <source>
        <dbReference type="WBParaSite" id="SBAD_0000802801-mRNA-1"/>
    </source>
</evidence>
<reference evidence="2 3" key="2">
    <citation type="submission" date="2018-11" db="EMBL/GenBank/DDBJ databases">
        <authorList>
            <consortium name="Pathogen Informatics"/>
        </authorList>
    </citation>
    <scope>NUCLEOTIDE SEQUENCE [LARGE SCALE GENOMIC DNA]</scope>
</reference>
<evidence type="ECO:0000313" key="3">
    <source>
        <dbReference type="Proteomes" id="UP000270296"/>
    </source>
</evidence>
<evidence type="ECO:0000313" key="2">
    <source>
        <dbReference type="EMBL" id="VDP14097.1"/>
    </source>
</evidence>
<dbReference type="WBParaSite" id="SBAD_0000802801-mRNA-1">
    <property type="protein sequence ID" value="SBAD_0000802801-mRNA-1"/>
    <property type="gene ID" value="SBAD_0000802801"/>
</dbReference>
<sequence length="217" mass="23166">MARASFDSSSLLLASPRLVLPRLDSLRFPSFRSSRSHGRPPKPRLVTGSLTHCARVAALFASRHTQKIDVCWSNSRKSVSASAVGRGKVGTGARPQLPNPPPAANSSPQPAYPPARGPCREVSCAANNWVTTFPQLFTYLVKSPRRRHSLLSSAAANAAVPTGDKNVDACRRTTTASASTSASFLRSVPFEGSTDSPEAITSHHIDLLCRLPHSVST</sequence>
<proteinExistence type="predicted"/>
<dbReference type="EMBL" id="UZAM01010892">
    <property type="protein sequence ID" value="VDP14097.1"/>
    <property type="molecule type" value="Genomic_DNA"/>
</dbReference>
<organism evidence="4">
    <name type="scientific">Soboliphyme baturini</name>
    <dbReference type="NCBI Taxonomy" id="241478"/>
    <lineage>
        <taxon>Eukaryota</taxon>
        <taxon>Metazoa</taxon>
        <taxon>Ecdysozoa</taxon>
        <taxon>Nematoda</taxon>
        <taxon>Enoplea</taxon>
        <taxon>Dorylaimia</taxon>
        <taxon>Dioctophymatida</taxon>
        <taxon>Dioctophymatoidea</taxon>
        <taxon>Soboliphymatidae</taxon>
        <taxon>Soboliphyme</taxon>
    </lineage>
</organism>
<keyword evidence="3" id="KW-1185">Reference proteome</keyword>
<dbReference type="AlphaFoldDB" id="A0A183IVU0"/>
<gene>
    <name evidence="2" type="ORF">SBAD_LOCUS7737</name>
</gene>
<protein>
    <submittedName>
        <fullName evidence="2 4">Uncharacterized protein</fullName>
    </submittedName>
</protein>
<feature type="region of interest" description="Disordered" evidence="1">
    <location>
        <begin position="82"/>
        <end position="117"/>
    </location>
</feature>
<dbReference type="Proteomes" id="UP000270296">
    <property type="component" value="Unassembled WGS sequence"/>
</dbReference>
<reference evidence="4" key="1">
    <citation type="submission" date="2016-06" db="UniProtKB">
        <authorList>
            <consortium name="WormBaseParasite"/>
        </authorList>
    </citation>
    <scope>IDENTIFICATION</scope>
</reference>